<gene>
    <name evidence="4" type="ORF">ENF18_02180</name>
</gene>
<dbReference type="Proteomes" id="UP000885847">
    <property type="component" value="Unassembled WGS sequence"/>
</dbReference>
<comment type="caution">
    <text evidence="4">The sequence shown here is derived from an EMBL/GenBank/DDBJ whole genome shotgun (WGS) entry which is preliminary data.</text>
</comment>
<feature type="domain" description="Pyruvate/ketoisovalerate oxidoreductase catalytic" evidence="3">
    <location>
        <begin position="10"/>
        <end position="178"/>
    </location>
</feature>
<evidence type="ECO:0000256" key="2">
    <source>
        <dbReference type="SAM" id="MobiDB-lite"/>
    </source>
</evidence>
<evidence type="ECO:0000313" key="4">
    <source>
        <dbReference type="EMBL" id="HDI82582.1"/>
    </source>
</evidence>
<protein>
    <submittedName>
        <fullName evidence="4">Pyruvate ferredoxin oxidoreductase</fullName>
    </submittedName>
</protein>
<dbReference type="GO" id="GO:0016625">
    <property type="term" value="F:oxidoreductase activity, acting on the aldehyde or oxo group of donors, iron-sulfur protein as acceptor"/>
    <property type="evidence" value="ECO:0007669"/>
    <property type="project" value="InterPro"/>
</dbReference>
<name>A0A7C0ZED4_UNCW3</name>
<dbReference type="InterPro" id="IPR011894">
    <property type="entry name" value="PorC_KorC"/>
</dbReference>
<dbReference type="SUPFAM" id="SSF53323">
    <property type="entry name" value="Pyruvate-ferredoxin oxidoreductase, PFOR, domain III"/>
    <property type="match status" value="1"/>
</dbReference>
<sequence length="185" mass="20005">MLEIRFHGRGGQGTVVASKMLAVGVAKEGKYVQAFPEFGVERRGAPVVAFIRIDEGPIYIKSKIYQPDHIVILDPTLIGAVDVTEGLKPGAWIIVNSEKEPDKFDFGKDFKVATIDATSIAIKYRLGSKTSPIVNTAILGAVIRVLNPCSLESLIDGIKEEAPVKPEENAQAAKEAYERVKGGDL</sequence>
<evidence type="ECO:0000256" key="1">
    <source>
        <dbReference type="ARBA" id="ARBA00023002"/>
    </source>
</evidence>
<organism evidence="4">
    <name type="scientific">candidate division WOR-3 bacterium</name>
    <dbReference type="NCBI Taxonomy" id="2052148"/>
    <lineage>
        <taxon>Bacteria</taxon>
        <taxon>Bacteria division WOR-3</taxon>
    </lineage>
</organism>
<feature type="region of interest" description="Disordered" evidence="2">
    <location>
        <begin position="166"/>
        <end position="185"/>
    </location>
</feature>
<dbReference type="InterPro" id="IPR002869">
    <property type="entry name" value="Pyrv_flavodox_OxRed_cen"/>
</dbReference>
<dbReference type="PANTHER" id="PTHR43366">
    <property type="entry name" value="PYRUVATE SYNTHASE SUBUNIT PORC"/>
    <property type="match status" value="1"/>
</dbReference>
<proteinExistence type="predicted"/>
<dbReference type="EMBL" id="DQWE01000099">
    <property type="protein sequence ID" value="HDI82582.1"/>
    <property type="molecule type" value="Genomic_DNA"/>
</dbReference>
<dbReference type="NCBIfam" id="TIGR02175">
    <property type="entry name" value="PorC_KorC"/>
    <property type="match status" value="1"/>
</dbReference>
<keyword evidence="1" id="KW-0560">Oxidoreductase</keyword>
<evidence type="ECO:0000259" key="3">
    <source>
        <dbReference type="Pfam" id="PF01558"/>
    </source>
</evidence>
<accession>A0A7C0ZED4</accession>
<keyword evidence="4" id="KW-0670">Pyruvate</keyword>
<dbReference type="PANTHER" id="PTHR43366:SF1">
    <property type="entry name" value="PYRUVATE SYNTHASE SUBUNIT PORC"/>
    <property type="match status" value="1"/>
</dbReference>
<reference evidence="4" key="1">
    <citation type="journal article" date="2020" name="mSystems">
        <title>Genome- and Community-Level Interaction Insights into Carbon Utilization and Element Cycling Functions of Hydrothermarchaeota in Hydrothermal Sediment.</title>
        <authorList>
            <person name="Zhou Z."/>
            <person name="Liu Y."/>
            <person name="Xu W."/>
            <person name="Pan J."/>
            <person name="Luo Z.H."/>
            <person name="Li M."/>
        </authorList>
    </citation>
    <scope>NUCLEOTIDE SEQUENCE [LARGE SCALE GENOMIC DNA]</scope>
    <source>
        <strain evidence="4">HyVt-102</strain>
    </source>
</reference>
<dbReference type="InterPro" id="IPR019752">
    <property type="entry name" value="Pyrv/ketoisovalerate_OxRed_cat"/>
</dbReference>
<dbReference type="InterPro" id="IPR051626">
    <property type="entry name" value="Oxidoreductase_gamma_subunit"/>
</dbReference>
<dbReference type="AlphaFoldDB" id="A0A7C0ZED4"/>
<dbReference type="Gene3D" id="3.40.920.10">
    <property type="entry name" value="Pyruvate-ferredoxin oxidoreductase, PFOR, domain III"/>
    <property type="match status" value="1"/>
</dbReference>
<dbReference type="Pfam" id="PF01558">
    <property type="entry name" value="POR"/>
    <property type="match status" value="1"/>
</dbReference>
<feature type="compositionally biased region" description="Basic and acidic residues" evidence="2">
    <location>
        <begin position="175"/>
        <end position="185"/>
    </location>
</feature>